<protein>
    <submittedName>
        <fullName evidence="2">Uncharacterized protein</fullName>
    </submittedName>
</protein>
<name>A0A914ZCZ5_9BILA</name>
<sequence length="324" mass="37496">MEILWWYLKFDYCPAVCFNKILAKHSLNEMVLPQPQGNYFPVMDYSIVFEENTFSSFDEAFISMLKYNQLFSDLPNNSGCCKTIARDFIKDNIATFEYLLDPSNENRDNAINQLRNKKYDVINPKIQAKMESYDAKTKEIFIRCLTFRKRVIAQRREMINKYYDIRKKNEYFNFSFVQSGSLNNNQIDDAVAKSGIQTANQRCKTADKSMQTEHIFDDDDCCSKRKMDVDNIGGIDLVSTPSILKPLGSSRKSRRILEKAKKDTITAAEIPNLRDASEAADDDDRDEIISNSEGYKCFKNSNVHTYLYACESKFKGDTHNVGYF</sequence>
<evidence type="ECO:0000313" key="2">
    <source>
        <dbReference type="WBParaSite" id="PSU_v2.g9818.t1"/>
    </source>
</evidence>
<evidence type="ECO:0000313" key="1">
    <source>
        <dbReference type="Proteomes" id="UP000887577"/>
    </source>
</evidence>
<keyword evidence="1" id="KW-1185">Reference proteome</keyword>
<reference evidence="2" key="1">
    <citation type="submission" date="2022-11" db="UniProtKB">
        <authorList>
            <consortium name="WormBaseParasite"/>
        </authorList>
    </citation>
    <scope>IDENTIFICATION</scope>
</reference>
<dbReference type="AlphaFoldDB" id="A0A914ZCZ5"/>
<proteinExistence type="predicted"/>
<dbReference type="Proteomes" id="UP000887577">
    <property type="component" value="Unplaced"/>
</dbReference>
<dbReference type="WBParaSite" id="PSU_v2.g9818.t1">
    <property type="protein sequence ID" value="PSU_v2.g9818.t1"/>
    <property type="gene ID" value="PSU_v2.g9818"/>
</dbReference>
<organism evidence="1 2">
    <name type="scientific">Panagrolaimus superbus</name>
    <dbReference type="NCBI Taxonomy" id="310955"/>
    <lineage>
        <taxon>Eukaryota</taxon>
        <taxon>Metazoa</taxon>
        <taxon>Ecdysozoa</taxon>
        <taxon>Nematoda</taxon>
        <taxon>Chromadorea</taxon>
        <taxon>Rhabditida</taxon>
        <taxon>Tylenchina</taxon>
        <taxon>Panagrolaimomorpha</taxon>
        <taxon>Panagrolaimoidea</taxon>
        <taxon>Panagrolaimidae</taxon>
        <taxon>Panagrolaimus</taxon>
    </lineage>
</organism>
<accession>A0A914ZCZ5</accession>